<dbReference type="SUPFAM" id="SSF57863">
    <property type="entry name" value="ArfGap/RecO-like zinc finger"/>
    <property type="match status" value="1"/>
</dbReference>
<evidence type="ECO:0000259" key="5">
    <source>
        <dbReference type="PROSITE" id="PS50115"/>
    </source>
</evidence>
<dbReference type="GO" id="GO:0005547">
    <property type="term" value="F:phosphatidylinositol-3,4,5-trisphosphate binding"/>
    <property type="evidence" value="ECO:0007669"/>
    <property type="project" value="TreeGrafter"/>
</dbReference>
<evidence type="ECO:0000313" key="7">
    <source>
        <dbReference type="EMBL" id="KAG7320685.1"/>
    </source>
</evidence>
<accession>A0A9D3NGP5</accession>
<dbReference type="CDD" id="cd00159">
    <property type="entry name" value="RhoGAP"/>
    <property type="match status" value="1"/>
</dbReference>
<keyword evidence="1" id="KW-0343">GTPase activation</keyword>
<dbReference type="InterPro" id="IPR001164">
    <property type="entry name" value="ArfGAP_dom"/>
</dbReference>
<dbReference type="PROSITE" id="PS50238">
    <property type="entry name" value="RHOGAP"/>
    <property type="match status" value="1"/>
</dbReference>
<name>A0A9D3NGP5_9TELE</name>
<dbReference type="Proteomes" id="UP000824219">
    <property type="component" value="Linkage Group LG18"/>
</dbReference>
<dbReference type="InterPro" id="IPR052227">
    <property type="entry name" value="Arf-Rho-GAP_ANK-PH_domain"/>
</dbReference>
<feature type="domain" description="PH" evidence="4">
    <location>
        <begin position="423"/>
        <end position="457"/>
    </location>
</feature>
<evidence type="ECO:0000256" key="3">
    <source>
        <dbReference type="SAM" id="MobiDB-lite"/>
    </source>
</evidence>
<dbReference type="PROSITE" id="PS50003">
    <property type="entry name" value="PH_DOMAIN"/>
    <property type="match status" value="1"/>
</dbReference>
<dbReference type="SUPFAM" id="SSF50729">
    <property type="entry name" value="PH domain-like"/>
    <property type="match status" value="2"/>
</dbReference>
<dbReference type="GO" id="GO:0007165">
    <property type="term" value="P:signal transduction"/>
    <property type="evidence" value="ECO:0007669"/>
    <property type="project" value="InterPro"/>
</dbReference>
<dbReference type="Pfam" id="PF00620">
    <property type="entry name" value="RhoGAP"/>
    <property type="match status" value="1"/>
</dbReference>
<feature type="domain" description="Arf-GAP" evidence="5">
    <location>
        <begin position="463"/>
        <end position="572"/>
    </location>
</feature>
<proteinExistence type="predicted"/>
<dbReference type="GO" id="GO:0008360">
    <property type="term" value="P:regulation of cell shape"/>
    <property type="evidence" value="ECO:0007669"/>
    <property type="project" value="TreeGrafter"/>
</dbReference>
<dbReference type="Gene3D" id="1.10.220.150">
    <property type="entry name" value="Arf GTPase activating protein"/>
    <property type="match status" value="1"/>
</dbReference>
<evidence type="ECO:0000259" key="4">
    <source>
        <dbReference type="PROSITE" id="PS50003"/>
    </source>
</evidence>
<dbReference type="InterPro" id="IPR001849">
    <property type="entry name" value="PH_domain"/>
</dbReference>
<dbReference type="Gene3D" id="2.30.29.30">
    <property type="entry name" value="Pleckstrin-homology domain (PH domain)/Phosphotyrosine-binding domain (PTB)"/>
    <property type="match status" value="2"/>
</dbReference>
<dbReference type="OrthoDB" id="29546at2759"/>
<dbReference type="Gene3D" id="1.10.555.10">
    <property type="entry name" value="Rho GTPase activation protein"/>
    <property type="match status" value="1"/>
</dbReference>
<dbReference type="PANTHER" id="PTHR45899">
    <property type="entry name" value="RHO GTPASE ACTIVATING PROTEIN AT 15B, ISOFORM C"/>
    <property type="match status" value="1"/>
</dbReference>
<evidence type="ECO:0000256" key="2">
    <source>
        <dbReference type="PROSITE-ProRule" id="PRU00288"/>
    </source>
</evidence>
<feature type="compositionally biased region" description="Basic and acidic residues" evidence="3">
    <location>
        <begin position="132"/>
        <end position="142"/>
    </location>
</feature>
<feature type="compositionally biased region" description="Polar residues" evidence="3">
    <location>
        <begin position="212"/>
        <end position="221"/>
    </location>
</feature>
<gene>
    <name evidence="7" type="ORF">KOW79_015100</name>
</gene>
<keyword evidence="2" id="KW-0479">Metal-binding</keyword>
<keyword evidence="8" id="KW-1185">Reference proteome</keyword>
<evidence type="ECO:0000256" key="1">
    <source>
        <dbReference type="ARBA" id="ARBA00022468"/>
    </source>
</evidence>
<dbReference type="AlphaFoldDB" id="A0A9D3NGP5"/>
<comment type="caution">
    <text evidence="7">The sequence shown here is derived from an EMBL/GenBank/DDBJ whole genome shotgun (WGS) entry which is preliminary data.</text>
</comment>
<dbReference type="PROSITE" id="PS50115">
    <property type="entry name" value="ARFGAP"/>
    <property type="match status" value="1"/>
</dbReference>
<feature type="domain" description="Rho-GAP" evidence="6">
    <location>
        <begin position="841"/>
        <end position="1030"/>
    </location>
</feature>
<dbReference type="InterPro" id="IPR011993">
    <property type="entry name" value="PH-like_dom_sf"/>
</dbReference>
<dbReference type="InterPro" id="IPR038508">
    <property type="entry name" value="ArfGAP_dom_sf"/>
</dbReference>
<keyword evidence="2" id="KW-0862">Zinc</keyword>
<dbReference type="SMART" id="SM00324">
    <property type="entry name" value="RhoGAP"/>
    <property type="match status" value="1"/>
</dbReference>
<dbReference type="PANTHER" id="PTHR45899:SF5">
    <property type="entry name" value="ARF-GAP WITH RHO-GAP DOMAIN, ANK REPEAT AND PH DOMAIN-CONTAINING PROTEIN 1-LIKE"/>
    <property type="match status" value="1"/>
</dbReference>
<evidence type="ECO:0000313" key="8">
    <source>
        <dbReference type="Proteomes" id="UP000824219"/>
    </source>
</evidence>
<dbReference type="GO" id="GO:0005737">
    <property type="term" value="C:cytoplasm"/>
    <property type="evidence" value="ECO:0007669"/>
    <property type="project" value="TreeGrafter"/>
</dbReference>
<dbReference type="InterPro" id="IPR037278">
    <property type="entry name" value="ARFGAP/RecO"/>
</dbReference>
<dbReference type="SMART" id="SM00233">
    <property type="entry name" value="PH"/>
    <property type="match status" value="3"/>
</dbReference>
<dbReference type="GO" id="GO:0008270">
    <property type="term" value="F:zinc ion binding"/>
    <property type="evidence" value="ECO:0007669"/>
    <property type="project" value="UniProtKB-KW"/>
</dbReference>
<protein>
    <recommendedName>
        <fullName evidence="9">Arf-GAP with Rho-GAP domain, ANK repeat and PH domain-containing protein 1-like</fullName>
    </recommendedName>
</protein>
<dbReference type="Pfam" id="PF01412">
    <property type="entry name" value="ArfGap"/>
    <property type="match status" value="1"/>
</dbReference>
<organism evidence="7 8">
    <name type="scientific">Hemibagrus wyckioides</name>
    <dbReference type="NCBI Taxonomy" id="337641"/>
    <lineage>
        <taxon>Eukaryota</taxon>
        <taxon>Metazoa</taxon>
        <taxon>Chordata</taxon>
        <taxon>Craniata</taxon>
        <taxon>Vertebrata</taxon>
        <taxon>Euteleostomi</taxon>
        <taxon>Actinopterygii</taxon>
        <taxon>Neopterygii</taxon>
        <taxon>Teleostei</taxon>
        <taxon>Ostariophysi</taxon>
        <taxon>Siluriformes</taxon>
        <taxon>Bagridae</taxon>
        <taxon>Hemibagrus</taxon>
    </lineage>
</organism>
<feature type="region of interest" description="Disordered" evidence="3">
    <location>
        <begin position="111"/>
        <end position="264"/>
    </location>
</feature>
<dbReference type="InterPro" id="IPR000198">
    <property type="entry name" value="RhoGAP_dom"/>
</dbReference>
<dbReference type="InterPro" id="IPR008936">
    <property type="entry name" value="Rho_GTPase_activation_prot"/>
</dbReference>
<keyword evidence="2" id="KW-0863">Zinc-finger</keyword>
<dbReference type="EMBL" id="JAHKSW010000018">
    <property type="protein sequence ID" value="KAG7320685.1"/>
    <property type="molecule type" value="Genomic_DNA"/>
</dbReference>
<evidence type="ECO:0008006" key="9">
    <source>
        <dbReference type="Google" id="ProtNLM"/>
    </source>
</evidence>
<sequence>MFSLRSAALDLVLHWDSGRAPSCIQRGDSGQTGGTGTGAGLLGTGDQLLSVLRDFYSVSDSVKLVSPSTSAMAAPVPKPRSRYMMSKKLQNGSSESSNAAKDKIQTANKLSEVTGPEVNGGSSVSPAGLPDLTHDSRADIVERYVWPPSPPQSPTPSDDEDFESLSECMKESVTSDSSADDCLVPPLAPQTDRALNLHPPEECPSSTSSESAPQMTNSQPKNAAPLKPSVLKKPKQTPIPKKPRAATIRVSRRKSGAARNTVQPAENSYKESAVSRSSWLDVWKGRKHNVLWTTFDGQVMALWKKRSDKFSEYVFHVSSVTNVRQQERGHFLIYFRKKHFEFMAPSEDVKTGWVTSLQASRGREAPAPPLHHSSLMMKEPRSKVYCAISGHNLWIYNSKEDFNLGLGMMFVSMNVASVKPTGRHSFSLITPYRTFNFSADSSREVTTWLDHLNEVIRSALSCSEVAQRLWSSPWNKVCADCGGPNPEWASINLLMVICEACAGVHRMMGANRSKVRSLKLDIKVWTEPLIQLFVLYGNKASNNVWGHNVPAVDQILPDADPQQRTAFINAKYCSGLYRKAHPLACSQKLLNQRLCEVVCGADVEETLSLLCSGAKVLGGDGPSAITLAENAGQALQTELLRHNEFVETPDFDQQRQTRGQTNLEELHGRLDDERFLFSQETQSAACDVLDLREVISVFNQSTGQTHEFEILTLTDNLTCIADTQEMLLNHMLHIIKVVMPNPLLEEELDGVMGVSRLSLREGSGLKYAEVWVMIRPGEILIYPLHTHTPRTPITLNQHTRYSMCLLENTVEVIAEEKAVYLQFEREESCSKFYSLLSSAASSLRKPYRRSLYTLPAGIRGCVPPEVQRCISHITLYGLKVEGLYRCCGSVTKIMELVEKLHKTPDVVLETNEISVQEVAGALKHFLRNSTHLIPSSERENWVNAAAHTEVTRRLQEYQRLVKLLPPDNRALLSALFSHLYNVQLYSQVNKMTAQNLAVVFVPTLFEELAMNKNLVNLTRELIIHHTLVFLGKDETVEEEMITAL</sequence>
<reference evidence="7 8" key="1">
    <citation type="submission" date="2021-06" db="EMBL/GenBank/DDBJ databases">
        <title>Chromosome-level genome assembly of the red-tail catfish (Hemibagrus wyckioides).</title>
        <authorList>
            <person name="Shao F."/>
        </authorList>
    </citation>
    <scope>NUCLEOTIDE SEQUENCE [LARGE SCALE GENOMIC DNA]</scope>
    <source>
        <strain evidence="7">EC202008001</strain>
        <tissue evidence="7">Blood</tissue>
    </source>
</reference>
<evidence type="ECO:0000259" key="6">
    <source>
        <dbReference type="PROSITE" id="PS50238"/>
    </source>
</evidence>
<dbReference type="PRINTS" id="PR00405">
    <property type="entry name" value="REVINTRACTNG"/>
</dbReference>
<dbReference type="SUPFAM" id="SSF48350">
    <property type="entry name" value="GTPase activation domain, GAP"/>
    <property type="match status" value="1"/>
</dbReference>
<dbReference type="SMART" id="SM00105">
    <property type="entry name" value="ArfGap"/>
    <property type="match status" value="1"/>
</dbReference>
<dbReference type="GO" id="GO:0005096">
    <property type="term" value="F:GTPase activator activity"/>
    <property type="evidence" value="ECO:0007669"/>
    <property type="project" value="UniProtKB-KW"/>
</dbReference>